<keyword evidence="3" id="KW-1185">Reference proteome</keyword>
<dbReference type="Proteomes" id="UP000632849">
    <property type="component" value="Unassembled WGS sequence"/>
</dbReference>
<dbReference type="AlphaFoldDB" id="A0A919ERS1"/>
<protein>
    <recommendedName>
        <fullName evidence="4">DUF222 domain-containing protein</fullName>
    </recommendedName>
</protein>
<comment type="caution">
    <text evidence="2">The sequence shown here is derived from an EMBL/GenBank/DDBJ whole genome shotgun (WGS) entry which is preliminary data.</text>
</comment>
<name>A0A919ERS1_STRFL</name>
<feature type="compositionally biased region" description="Low complexity" evidence="1">
    <location>
        <begin position="198"/>
        <end position="208"/>
    </location>
</feature>
<reference evidence="2" key="1">
    <citation type="journal article" date="2014" name="Int. J. Syst. Evol. Microbiol.">
        <title>Complete genome sequence of Corynebacterium casei LMG S-19264T (=DSM 44701T), isolated from a smear-ripened cheese.</title>
        <authorList>
            <consortium name="US DOE Joint Genome Institute (JGI-PGF)"/>
            <person name="Walter F."/>
            <person name="Albersmeier A."/>
            <person name="Kalinowski J."/>
            <person name="Ruckert C."/>
        </authorList>
    </citation>
    <scope>NUCLEOTIDE SEQUENCE</scope>
    <source>
        <strain evidence="2">JCM 4122</strain>
    </source>
</reference>
<dbReference type="EMBL" id="BNBE01000002">
    <property type="protein sequence ID" value="GHG14198.1"/>
    <property type="molecule type" value="Genomic_DNA"/>
</dbReference>
<feature type="compositionally biased region" description="Basic and acidic residues" evidence="1">
    <location>
        <begin position="18"/>
        <end position="30"/>
    </location>
</feature>
<evidence type="ECO:0000256" key="1">
    <source>
        <dbReference type="SAM" id="MobiDB-lite"/>
    </source>
</evidence>
<feature type="region of interest" description="Disordered" evidence="1">
    <location>
        <begin position="1"/>
        <end position="38"/>
    </location>
</feature>
<sequence>MLPRALVVPASPEDDGVVGEHDEDQEHGAEPARPPLTTAQAREMTAGLREAMDDVRRSVAALAARVRDAHAARVWVPLGHSSWESYCAAEFGISRAQAYRLLDVARSLAAIHGAVAAGTELSRTRDSDPAAAAALDYGLSQRALIAVSSRAEDVAELITRRLATLAHSGLQALDTATVRAVVRQADRDVRPAPPRVPAGPARPSLAPLPAAPRPVPGSRRRPPLWSRAWLPSTAPPRSAAGPASAVYPAVRTRPPAPPAPAPAAPSGPTPAPCRAAPPPRAAPAWCLVGSSGSSWGPRRTLSSRFPRARPRASPEPGRSRPPVAESRPCCVRRRAVYTPAQADPAQADLA</sequence>
<accession>A0A919ERS1</accession>
<gene>
    <name evidence="2" type="ORF">GCM10017667_55490</name>
</gene>
<organism evidence="2 3">
    <name type="scientific">Streptomyces filamentosus</name>
    <name type="common">Streptomyces roseosporus</name>
    <dbReference type="NCBI Taxonomy" id="67294"/>
    <lineage>
        <taxon>Bacteria</taxon>
        <taxon>Bacillati</taxon>
        <taxon>Actinomycetota</taxon>
        <taxon>Actinomycetes</taxon>
        <taxon>Kitasatosporales</taxon>
        <taxon>Streptomycetaceae</taxon>
        <taxon>Streptomyces</taxon>
    </lineage>
</organism>
<evidence type="ECO:0000313" key="3">
    <source>
        <dbReference type="Proteomes" id="UP000632849"/>
    </source>
</evidence>
<feature type="region of interest" description="Disordered" evidence="1">
    <location>
        <begin position="185"/>
        <end position="330"/>
    </location>
</feature>
<feature type="compositionally biased region" description="Pro residues" evidence="1">
    <location>
        <begin position="254"/>
        <end position="281"/>
    </location>
</feature>
<reference evidence="2" key="2">
    <citation type="submission" date="2020-09" db="EMBL/GenBank/DDBJ databases">
        <authorList>
            <person name="Sun Q."/>
            <person name="Ohkuma M."/>
        </authorList>
    </citation>
    <scope>NUCLEOTIDE SEQUENCE</scope>
    <source>
        <strain evidence="2">JCM 4122</strain>
    </source>
</reference>
<evidence type="ECO:0008006" key="4">
    <source>
        <dbReference type="Google" id="ProtNLM"/>
    </source>
</evidence>
<evidence type="ECO:0000313" key="2">
    <source>
        <dbReference type="EMBL" id="GHG14198.1"/>
    </source>
</evidence>
<feature type="compositionally biased region" description="Low complexity" evidence="1">
    <location>
        <begin position="231"/>
        <end position="253"/>
    </location>
</feature>
<proteinExistence type="predicted"/>